<proteinExistence type="predicted"/>
<dbReference type="PANTHER" id="PTHR15503">
    <property type="entry name" value="LDOC1 RELATED"/>
    <property type="match status" value="1"/>
</dbReference>
<sequence length="291" mass="33338">MQARRDKNLCFNCDEWYTRGHRCKPQFLLFTCFDTDDASTDLTIDGSVPEPHEPEATLISLHAFSSQWSPHTFRVIWSINVYSVQILLNIDSPIDLYPLDLSGTNVVLRAHRVQLISPFHMDYNGPFMRFMWNNSLMELQDNQDPNSIPISSHQLKRLQTTNRVEALFQLSLQPLPPTPLSYPHNTTFDSEPTLTHLLLPNICEPQLQGLISKYSSLFTIPTALPPSRPTDHSINLTPNSSPIFVSPYRYPHFQMHEIESQVQKMLDSDFIVSNNSPFSSPVLLVKKKDDT</sequence>
<reference evidence="1 2" key="1">
    <citation type="journal article" date="2023" name="Life. Sci Alliance">
        <title>Evolutionary insights into 3D genome organization and epigenetic landscape of Vigna mungo.</title>
        <authorList>
            <person name="Junaid A."/>
            <person name="Singh B."/>
            <person name="Bhatia S."/>
        </authorList>
    </citation>
    <scope>NUCLEOTIDE SEQUENCE [LARGE SCALE GENOMIC DNA]</scope>
    <source>
        <strain evidence="1">Urdbean</strain>
    </source>
</reference>
<evidence type="ECO:0000313" key="2">
    <source>
        <dbReference type="Proteomes" id="UP001374535"/>
    </source>
</evidence>
<dbReference type="InterPro" id="IPR043502">
    <property type="entry name" value="DNA/RNA_pol_sf"/>
</dbReference>
<evidence type="ECO:0000313" key="1">
    <source>
        <dbReference type="EMBL" id="WVZ19208.1"/>
    </source>
</evidence>
<protein>
    <recommendedName>
        <fullName evidence="3">Mitochondrial protein</fullName>
    </recommendedName>
</protein>
<evidence type="ECO:0008006" key="3">
    <source>
        <dbReference type="Google" id="ProtNLM"/>
    </source>
</evidence>
<dbReference type="SUPFAM" id="SSF56672">
    <property type="entry name" value="DNA/RNA polymerases"/>
    <property type="match status" value="1"/>
</dbReference>
<dbReference type="InterPro" id="IPR032567">
    <property type="entry name" value="RTL1-rel"/>
</dbReference>
<dbReference type="Proteomes" id="UP001374535">
    <property type="component" value="Chromosome 2"/>
</dbReference>
<name>A0AAQ3P3H2_VIGMU</name>
<gene>
    <name evidence="1" type="ORF">V8G54_006530</name>
</gene>
<organism evidence="1 2">
    <name type="scientific">Vigna mungo</name>
    <name type="common">Black gram</name>
    <name type="synonym">Phaseolus mungo</name>
    <dbReference type="NCBI Taxonomy" id="3915"/>
    <lineage>
        <taxon>Eukaryota</taxon>
        <taxon>Viridiplantae</taxon>
        <taxon>Streptophyta</taxon>
        <taxon>Embryophyta</taxon>
        <taxon>Tracheophyta</taxon>
        <taxon>Spermatophyta</taxon>
        <taxon>Magnoliopsida</taxon>
        <taxon>eudicotyledons</taxon>
        <taxon>Gunneridae</taxon>
        <taxon>Pentapetalae</taxon>
        <taxon>rosids</taxon>
        <taxon>fabids</taxon>
        <taxon>Fabales</taxon>
        <taxon>Fabaceae</taxon>
        <taxon>Papilionoideae</taxon>
        <taxon>50 kb inversion clade</taxon>
        <taxon>NPAAA clade</taxon>
        <taxon>indigoferoid/millettioid clade</taxon>
        <taxon>Phaseoleae</taxon>
        <taxon>Vigna</taxon>
    </lineage>
</organism>
<accession>A0AAQ3P3H2</accession>
<dbReference type="AlphaFoldDB" id="A0AAQ3P3H2"/>
<dbReference type="PANTHER" id="PTHR15503:SF22">
    <property type="entry name" value="TRANSPOSON TY3-I GAG POLYPROTEIN"/>
    <property type="match status" value="1"/>
</dbReference>
<dbReference type="Gene3D" id="3.10.10.10">
    <property type="entry name" value="HIV Type 1 Reverse Transcriptase, subunit A, domain 1"/>
    <property type="match status" value="1"/>
</dbReference>
<keyword evidence="2" id="KW-1185">Reference proteome</keyword>
<dbReference type="EMBL" id="CP144699">
    <property type="protein sequence ID" value="WVZ19208.1"/>
    <property type="molecule type" value="Genomic_DNA"/>
</dbReference>